<dbReference type="InterPro" id="IPR055166">
    <property type="entry name" value="Transc_reg_Sar_Rot_HTH"/>
</dbReference>
<dbReference type="FunFam" id="1.10.10.10:FF:000163">
    <property type="entry name" value="MarR family transcriptional regulator"/>
    <property type="match status" value="1"/>
</dbReference>
<dbReference type="Gene3D" id="1.10.10.10">
    <property type="entry name" value="Winged helix-like DNA-binding domain superfamily/Winged helix DNA-binding domain"/>
    <property type="match status" value="1"/>
</dbReference>
<dbReference type="InterPro" id="IPR036388">
    <property type="entry name" value="WH-like_DNA-bd_sf"/>
</dbReference>
<dbReference type="SUPFAM" id="SSF46785">
    <property type="entry name" value="Winged helix' DNA-binding domain"/>
    <property type="match status" value="1"/>
</dbReference>
<feature type="domain" description="HTH marR-type" evidence="6">
    <location>
        <begin position="28"/>
        <end position="158"/>
    </location>
</feature>
<keyword evidence="4" id="KW-0238">DNA-binding</keyword>
<dbReference type="InterPro" id="IPR039422">
    <property type="entry name" value="MarR/SlyA-like"/>
</dbReference>
<keyword evidence="3" id="KW-0805">Transcription regulation</keyword>
<keyword evidence="5" id="KW-0804">Transcription</keyword>
<dbReference type="GO" id="GO:0005737">
    <property type="term" value="C:cytoplasm"/>
    <property type="evidence" value="ECO:0007669"/>
    <property type="project" value="UniProtKB-SubCell"/>
</dbReference>
<dbReference type="PANTHER" id="PTHR33164">
    <property type="entry name" value="TRANSCRIPTIONAL REGULATOR, MARR FAMILY"/>
    <property type="match status" value="1"/>
</dbReference>
<dbReference type="GO" id="GO:0003700">
    <property type="term" value="F:DNA-binding transcription factor activity"/>
    <property type="evidence" value="ECO:0007669"/>
    <property type="project" value="InterPro"/>
</dbReference>
<evidence type="ECO:0000256" key="1">
    <source>
        <dbReference type="ARBA" id="ARBA00004496"/>
    </source>
</evidence>
<dbReference type="GO" id="GO:0006950">
    <property type="term" value="P:response to stress"/>
    <property type="evidence" value="ECO:0007669"/>
    <property type="project" value="TreeGrafter"/>
</dbReference>
<reference evidence="8" key="1">
    <citation type="submission" date="2017-02" db="EMBL/GenBank/DDBJ databases">
        <authorList>
            <person name="Varghese N."/>
            <person name="Submissions S."/>
        </authorList>
    </citation>
    <scope>NUCLEOTIDE SEQUENCE [LARGE SCALE GENOMIC DNA]</scope>
    <source>
        <strain evidence="8">UM2</strain>
    </source>
</reference>
<dbReference type="GO" id="GO:0003677">
    <property type="term" value="F:DNA binding"/>
    <property type="evidence" value="ECO:0007669"/>
    <property type="project" value="UniProtKB-KW"/>
</dbReference>
<evidence type="ECO:0000259" key="6">
    <source>
        <dbReference type="PROSITE" id="PS50995"/>
    </source>
</evidence>
<evidence type="ECO:0000313" key="7">
    <source>
        <dbReference type="EMBL" id="SKB80255.1"/>
    </source>
</evidence>
<gene>
    <name evidence="7" type="ORF">SAMN06295920_106270</name>
</gene>
<name>A0A1T5E928_9SPHN</name>
<evidence type="ECO:0000256" key="5">
    <source>
        <dbReference type="ARBA" id="ARBA00023163"/>
    </source>
</evidence>
<dbReference type="AlphaFoldDB" id="A0A1T5E928"/>
<evidence type="ECO:0000313" key="8">
    <source>
        <dbReference type="Proteomes" id="UP000189818"/>
    </source>
</evidence>
<comment type="subcellular location">
    <subcellularLocation>
        <location evidence="1">Cytoplasm</location>
    </subcellularLocation>
</comment>
<dbReference type="STRING" id="439228.SAMN06295920_106270"/>
<keyword evidence="8" id="KW-1185">Reference proteome</keyword>
<evidence type="ECO:0000256" key="4">
    <source>
        <dbReference type="ARBA" id="ARBA00023125"/>
    </source>
</evidence>
<dbReference type="PROSITE" id="PS50995">
    <property type="entry name" value="HTH_MARR_2"/>
    <property type="match status" value="1"/>
</dbReference>
<evidence type="ECO:0000256" key="3">
    <source>
        <dbReference type="ARBA" id="ARBA00023015"/>
    </source>
</evidence>
<proteinExistence type="predicted"/>
<dbReference type="SMART" id="SM00347">
    <property type="entry name" value="HTH_MARR"/>
    <property type="match status" value="1"/>
</dbReference>
<organism evidence="7 8">
    <name type="scientific">Rhizorhabdus histidinilytica</name>
    <dbReference type="NCBI Taxonomy" id="439228"/>
    <lineage>
        <taxon>Bacteria</taxon>
        <taxon>Pseudomonadati</taxon>
        <taxon>Pseudomonadota</taxon>
        <taxon>Alphaproteobacteria</taxon>
        <taxon>Sphingomonadales</taxon>
        <taxon>Sphingomonadaceae</taxon>
        <taxon>Rhizorhabdus</taxon>
    </lineage>
</organism>
<evidence type="ECO:0000256" key="2">
    <source>
        <dbReference type="ARBA" id="ARBA00022490"/>
    </source>
</evidence>
<protein>
    <submittedName>
        <fullName evidence="7">Transcriptional regulator, MarR family</fullName>
    </submittedName>
</protein>
<accession>A0A1T5E928</accession>
<dbReference type="Proteomes" id="UP000189818">
    <property type="component" value="Unassembled WGS sequence"/>
</dbReference>
<dbReference type="InterPro" id="IPR036390">
    <property type="entry name" value="WH_DNA-bd_sf"/>
</dbReference>
<dbReference type="PANTHER" id="PTHR33164:SF5">
    <property type="entry name" value="ORGANIC HYDROPEROXIDE RESISTANCE TRANSCRIPTIONAL REGULATOR"/>
    <property type="match status" value="1"/>
</dbReference>
<dbReference type="InterPro" id="IPR000835">
    <property type="entry name" value="HTH_MarR-typ"/>
</dbReference>
<dbReference type="Pfam" id="PF22381">
    <property type="entry name" value="Staph_reg_Sar_Rot"/>
    <property type="match status" value="1"/>
</dbReference>
<dbReference type="EMBL" id="FUYM01000006">
    <property type="protein sequence ID" value="SKB80255.1"/>
    <property type="molecule type" value="Genomic_DNA"/>
</dbReference>
<sequence length="168" mass="18277">MSTLAIISRAIYICGMTNDASGTAGPFDNLLCFAVYAAGHAFNRVYKPLLDRLGLTYPQYLVILALRHADGQTVGALGEHLFLESNTLTPLIKRLEAAGFVQRRRDAADERVVRVHLTDQGRAAGDAAACLPPELFDSIGLPAEEIAALQQRLVTLGDNLRRSAEERD</sequence>
<keyword evidence="2" id="KW-0963">Cytoplasm</keyword>